<name>Q2SMW2_HAHCH</name>
<dbReference type="GO" id="GO:0007165">
    <property type="term" value="P:signal transduction"/>
    <property type="evidence" value="ECO:0007669"/>
    <property type="project" value="UniProtKB-KW"/>
</dbReference>
<evidence type="ECO:0000256" key="5">
    <source>
        <dbReference type="ARBA" id="ARBA00023224"/>
    </source>
</evidence>
<sequence length="666" mass="72180">MDTTQRMELHMKLNFFQKLVLLVAPAAACLLILAYVIISESLREYRQADDLTYMVALAGKSSYLTHELQKERGASAGYLGAGGKAFGDTLKEQRILTDQRRSELTTFLAAHREMISRPELLTLMQTVDDLMAQMPQMRQRVDSLNISAAEAIGYYTQINTLLLSTASTIADDAVTPQISSALMAYYNFLQGKERAGIERAVLSNTFVAGKFAPGNYEKFIRLVSEQNAYLETFDQFAQPEQVEYRKRTLQGGAVEQVERYRSLALSGELQQDAADWFKQATGRINLLKNIEDKLTDEVLALAEQVKSDDLSLLWRHCALTLISLAIVGGMAAFLTHGVRKQVRSLMETMRAVSIRKDLRSRANVLAGDELGEIASLLNDMLDNFRNAVHRISACSGQLASVAEESAVTVATTADSLSMQKQDTLMVASAVEEMSASIKEVSENTANTSDAAGSADSLVGKAHRLISDAAATIDAVAAQVGEASASIRGLRDSSERIFQVVDVIKSIAEQTNLLALNAAIEAARAGEQGRGFAVVADEVRSLAQRTQSSTTEIEDMIRAFQDESGRAVLKVEASKDAVNKSVVGAGEVRKVLDEILAAIHDINQRAIQIAAAVEQQAQASSDIASKMQSIGEKSQVAAEAGDHISAAAGEQSRLADELKTLSTAFQV</sequence>
<dbReference type="Pfam" id="PF00672">
    <property type="entry name" value="HAMP"/>
    <property type="match status" value="1"/>
</dbReference>
<dbReference type="GO" id="GO:0016020">
    <property type="term" value="C:membrane"/>
    <property type="evidence" value="ECO:0007669"/>
    <property type="project" value="UniProtKB-SubCell"/>
</dbReference>
<dbReference type="InterPro" id="IPR003660">
    <property type="entry name" value="HAMP_dom"/>
</dbReference>
<dbReference type="InterPro" id="IPR013587">
    <property type="entry name" value="Nitrate/nitrite_sensing"/>
</dbReference>
<evidence type="ECO:0000256" key="4">
    <source>
        <dbReference type="ARBA" id="ARBA00023136"/>
    </source>
</evidence>
<dbReference type="GO" id="GO:0006935">
    <property type="term" value="P:chemotaxis"/>
    <property type="evidence" value="ECO:0007669"/>
    <property type="project" value="InterPro"/>
</dbReference>
<evidence type="ECO:0000259" key="9">
    <source>
        <dbReference type="PROSITE" id="PS50885"/>
    </source>
</evidence>
<evidence type="ECO:0000256" key="2">
    <source>
        <dbReference type="ARBA" id="ARBA00022692"/>
    </source>
</evidence>
<reference evidence="11 12" key="1">
    <citation type="journal article" date="2005" name="Nucleic Acids Res.">
        <title>Genomic blueprint of Hahella chejuensis, a marine microbe producing an algicidal agent.</title>
        <authorList>
            <person name="Jeong H."/>
            <person name="Yim J.H."/>
            <person name="Lee C."/>
            <person name="Choi S.-H."/>
            <person name="Park Y.K."/>
            <person name="Yoon S.H."/>
            <person name="Hur C.-G."/>
            <person name="Kang H.-Y."/>
            <person name="Kim D."/>
            <person name="Lee H.H."/>
            <person name="Park K.H."/>
            <person name="Park S.-H."/>
            <person name="Park H.-S."/>
            <person name="Lee H.K."/>
            <person name="Oh T.K."/>
            <person name="Kim J.F."/>
        </authorList>
    </citation>
    <scope>NUCLEOTIDE SEQUENCE [LARGE SCALE GENOMIC DNA]</scope>
    <source>
        <strain evidence="11 12">KCTC 2396</strain>
    </source>
</reference>
<dbReference type="FunFam" id="1.10.287.950:FF:000001">
    <property type="entry name" value="Methyl-accepting chemotaxis sensory transducer"/>
    <property type="match status" value="1"/>
</dbReference>
<proteinExistence type="inferred from homology"/>
<dbReference type="eggNOG" id="COG0840">
    <property type="taxonomic scope" value="Bacteria"/>
</dbReference>
<dbReference type="PROSITE" id="PS50885">
    <property type="entry name" value="HAMP"/>
    <property type="match status" value="1"/>
</dbReference>
<evidence type="ECO:0000313" key="11">
    <source>
        <dbReference type="EMBL" id="ABC28012.1"/>
    </source>
</evidence>
<dbReference type="InterPro" id="IPR004090">
    <property type="entry name" value="Chemotax_Me-accpt_rcpt"/>
</dbReference>
<dbReference type="PANTHER" id="PTHR32089">
    <property type="entry name" value="METHYL-ACCEPTING CHEMOTAXIS PROTEIN MCPB"/>
    <property type="match status" value="1"/>
</dbReference>
<comment type="similarity">
    <text evidence="6">Belongs to the methyl-accepting chemotaxis (MCP) protein family.</text>
</comment>
<dbReference type="EMBL" id="CP000155">
    <property type="protein sequence ID" value="ABC28012.1"/>
    <property type="molecule type" value="Genomic_DNA"/>
</dbReference>
<dbReference type="KEGG" id="hch:HCH_01134"/>
<dbReference type="CDD" id="cd06225">
    <property type="entry name" value="HAMP"/>
    <property type="match status" value="1"/>
</dbReference>
<keyword evidence="3" id="KW-1133">Transmembrane helix</keyword>
<keyword evidence="4" id="KW-0472">Membrane</keyword>
<dbReference type="SUPFAM" id="SSF58104">
    <property type="entry name" value="Methyl-accepting chemotaxis protein (MCP) signaling domain"/>
    <property type="match status" value="1"/>
</dbReference>
<dbReference type="PROSITE" id="PS50111">
    <property type="entry name" value="CHEMOTAXIS_TRANSDUC_2"/>
    <property type="match status" value="1"/>
</dbReference>
<feature type="domain" description="Methyl-accepting transducer" evidence="8">
    <location>
        <begin position="394"/>
        <end position="630"/>
    </location>
</feature>
<evidence type="ECO:0000313" key="12">
    <source>
        <dbReference type="Proteomes" id="UP000000238"/>
    </source>
</evidence>
<dbReference type="STRING" id="349521.HCH_01134"/>
<accession>Q2SMW2</accession>
<dbReference type="SMART" id="SM00304">
    <property type="entry name" value="HAMP"/>
    <property type="match status" value="1"/>
</dbReference>
<evidence type="ECO:0000256" key="3">
    <source>
        <dbReference type="ARBA" id="ARBA00022989"/>
    </source>
</evidence>
<dbReference type="PANTHER" id="PTHR32089:SF119">
    <property type="entry name" value="METHYL-ACCEPTING CHEMOTAXIS PROTEIN CTPL"/>
    <property type="match status" value="1"/>
</dbReference>
<dbReference type="PROSITE" id="PS50906">
    <property type="entry name" value="NIT"/>
    <property type="match status" value="1"/>
</dbReference>
<dbReference type="HOGENOM" id="CLU_000445_107_27_6"/>
<dbReference type="AlphaFoldDB" id="Q2SMW2"/>
<evidence type="ECO:0000256" key="1">
    <source>
        <dbReference type="ARBA" id="ARBA00004141"/>
    </source>
</evidence>
<dbReference type="Gene3D" id="1.10.287.950">
    <property type="entry name" value="Methyl-accepting chemotaxis protein"/>
    <property type="match status" value="1"/>
</dbReference>
<protein>
    <submittedName>
        <fullName evidence="11">Methyl-accepting chemotaxis protein</fullName>
    </submittedName>
</protein>
<evidence type="ECO:0000259" key="10">
    <source>
        <dbReference type="PROSITE" id="PS50906"/>
    </source>
</evidence>
<dbReference type="InterPro" id="IPR010910">
    <property type="entry name" value="Nitrate/nitrite_sensing_bac"/>
</dbReference>
<keyword evidence="2" id="KW-0812">Transmembrane</keyword>
<organism evidence="11 12">
    <name type="scientific">Hahella chejuensis (strain KCTC 2396)</name>
    <dbReference type="NCBI Taxonomy" id="349521"/>
    <lineage>
        <taxon>Bacteria</taxon>
        <taxon>Pseudomonadati</taxon>
        <taxon>Pseudomonadota</taxon>
        <taxon>Gammaproteobacteria</taxon>
        <taxon>Oceanospirillales</taxon>
        <taxon>Hahellaceae</taxon>
        <taxon>Hahella</taxon>
    </lineage>
</organism>
<feature type="domain" description="HAMP" evidence="9">
    <location>
        <begin position="336"/>
        <end position="389"/>
    </location>
</feature>
<keyword evidence="12" id="KW-1185">Reference proteome</keyword>
<dbReference type="SMART" id="SM00283">
    <property type="entry name" value="MA"/>
    <property type="match status" value="1"/>
</dbReference>
<dbReference type="Pfam" id="PF08376">
    <property type="entry name" value="NIT"/>
    <property type="match status" value="1"/>
</dbReference>
<dbReference type="Proteomes" id="UP000000238">
    <property type="component" value="Chromosome"/>
</dbReference>
<evidence type="ECO:0000256" key="6">
    <source>
        <dbReference type="ARBA" id="ARBA00029447"/>
    </source>
</evidence>
<evidence type="ECO:0000256" key="7">
    <source>
        <dbReference type="PROSITE-ProRule" id="PRU00284"/>
    </source>
</evidence>
<keyword evidence="5 7" id="KW-0807">Transducer</keyword>
<feature type="domain" description="NIT" evidence="10">
    <location>
        <begin position="59"/>
        <end position="305"/>
    </location>
</feature>
<dbReference type="CDD" id="cd11386">
    <property type="entry name" value="MCP_signal"/>
    <property type="match status" value="1"/>
</dbReference>
<dbReference type="GO" id="GO:0004888">
    <property type="term" value="F:transmembrane signaling receptor activity"/>
    <property type="evidence" value="ECO:0007669"/>
    <property type="project" value="InterPro"/>
</dbReference>
<dbReference type="InterPro" id="IPR004089">
    <property type="entry name" value="MCPsignal_dom"/>
</dbReference>
<dbReference type="PRINTS" id="PR00260">
    <property type="entry name" value="CHEMTRNSDUCR"/>
</dbReference>
<evidence type="ECO:0000259" key="8">
    <source>
        <dbReference type="PROSITE" id="PS50111"/>
    </source>
</evidence>
<dbReference type="Pfam" id="PF00015">
    <property type="entry name" value="MCPsignal"/>
    <property type="match status" value="1"/>
</dbReference>
<comment type="subcellular location">
    <subcellularLocation>
        <location evidence="1">Membrane</location>
        <topology evidence="1">Multi-pass membrane protein</topology>
    </subcellularLocation>
</comment>
<gene>
    <name evidence="11" type="ordered locus">HCH_01134</name>
</gene>